<keyword evidence="2" id="KW-1185">Reference proteome</keyword>
<evidence type="ECO:0000313" key="1">
    <source>
        <dbReference type="EMBL" id="ETN98604.1"/>
    </source>
</evidence>
<reference evidence="1 2" key="1">
    <citation type="journal article" date="2013" name="Curr. Biol.">
        <title>The Genome of the Foraminiferan Reticulomyxa filosa.</title>
        <authorList>
            <person name="Glockner G."/>
            <person name="Hulsmann N."/>
            <person name="Schleicher M."/>
            <person name="Noegel A.A."/>
            <person name="Eichinger L."/>
            <person name="Gallinger C."/>
            <person name="Pawlowski J."/>
            <person name="Sierra R."/>
            <person name="Euteneuer U."/>
            <person name="Pillet L."/>
            <person name="Moustafa A."/>
            <person name="Platzer M."/>
            <person name="Groth M."/>
            <person name="Szafranski K."/>
            <person name="Schliwa M."/>
        </authorList>
    </citation>
    <scope>NUCLEOTIDE SEQUENCE [LARGE SCALE GENOMIC DNA]</scope>
</reference>
<comment type="caution">
    <text evidence="1">The sequence shown here is derived from an EMBL/GenBank/DDBJ whole genome shotgun (WGS) entry which is preliminary data.</text>
</comment>
<name>X6LCW8_RETFI</name>
<accession>X6LCW8</accession>
<gene>
    <name evidence="1" type="ORF">RFI_38888</name>
</gene>
<sequence length="139" mass="16633">IWNERKRKKKKQKCRSMVLKIYGLFQWTYQVKQADSVNEDDRCNQSPKGADMYHQDYDLLFIKTKLKWQSITTCNLTHTTFTQAINMHNLSKYQCMETFPIYNWYDFRVDLMEDIKVVVYCNLIAKGSLLLSSKKIGRK</sequence>
<dbReference type="Proteomes" id="UP000023152">
    <property type="component" value="Unassembled WGS sequence"/>
</dbReference>
<evidence type="ECO:0000313" key="2">
    <source>
        <dbReference type="Proteomes" id="UP000023152"/>
    </source>
</evidence>
<dbReference type="AlphaFoldDB" id="X6LCW8"/>
<dbReference type="EMBL" id="ASPP01046267">
    <property type="protein sequence ID" value="ETN98604.1"/>
    <property type="molecule type" value="Genomic_DNA"/>
</dbReference>
<organism evidence="1 2">
    <name type="scientific">Reticulomyxa filosa</name>
    <dbReference type="NCBI Taxonomy" id="46433"/>
    <lineage>
        <taxon>Eukaryota</taxon>
        <taxon>Sar</taxon>
        <taxon>Rhizaria</taxon>
        <taxon>Retaria</taxon>
        <taxon>Foraminifera</taxon>
        <taxon>Monothalamids</taxon>
        <taxon>Reticulomyxidae</taxon>
        <taxon>Reticulomyxa</taxon>
    </lineage>
</organism>
<protein>
    <submittedName>
        <fullName evidence="1">Uncharacterized protein</fullName>
    </submittedName>
</protein>
<proteinExistence type="predicted"/>
<feature type="non-terminal residue" evidence="1">
    <location>
        <position position="1"/>
    </location>
</feature>